<dbReference type="SUPFAM" id="SSF117839">
    <property type="entry name" value="WWE domain"/>
    <property type="match status" value="1"/>
</dbReference>
<dbReference type="PROSITE" id="PS50918">
    <property type="entry name" value="WWE"/>
    <property type="match status" value="1"/>
</dbReference>
<dbReference type="Gene3D" id="3.30.720.50">
    <property type="match status" value="1"/>
</dbReference>
<dbReference type="InterPro" id="IPR037197">
    <property type="entry name" value="WWE_dom_sf"/>
</dbReference>
<comment type="subcellular location">
    <subcellularLocation>
        <location evidence="1">Nucleus</location>
    </subcellularLocation>
</comment>
<evidence type="ECO:0000256" key="2">
    <source>
        <dbReference type="ARBA" id="ARBA00022473"/>
    </source>
</evidence>
<organism evidence="9 10">
    <name type="scientific">Rubroshorea leprosula</name>
    <dbReference type="NCBI Taxonomy" id="152421"/>
    <lineage>
        <taxon>Eukaryota</taxon>
        <taxon>Viridiplantae</taxon>
        <taxon>Streptophyta</taxon>
        <taxon>Embryophyta</taxon>
        <taxon>Tracheophyta</taxon>
        <taxon>Spermatophyta</taxon>
        <taxon>Magnoliopsida</taxon>
        <taxon>eudicotyledons</taxon>
        <taxon>Gunneridae</taxon>
        <taxon>Pentapetalae</taxon>
        <taxon>rosids</taxon>
        <taxon>malvids</taxon>
        <taxon>Malvales</taxon>
        <taxon>Dipterocarpaceae</taxon>
        <taxon>Rubroshorea</taxon>
    </lineage>
</organism>
<sequence length="544" mass="61096">MAHAIEASTNRVVEIVADTVLSQPPSPLAFVPSSSQDAGNHSGNATSRKGKEIQSVPPSHQDAGSHSENEAARKRNEVTIPLMLHQSIVKRNDSTQDHFPSTELLWQNYKNFTRSAAPSRLMYYENGDWLDFSSDIMDQLRPAFANQRAMVEMLIDGSKYLFDFMRMLQIDSETENCWSISWIDEYGKCFFPKVSIGKEGKNTELENNKYIESCVNANANASIAHNVDLVVKLDDSSLKRKRAEFEAITTNPTMAFPTPLVVAPSTGAPLIIPEDVPRGPQLVEVFRWPKMMIVREGDKEHKLIRDYFLSGIRKLDPTAKVTAIYKCTREGNLEKARYDLFHKQVNLTKAIRGVDAARIIHTWHGASKSEVATLLACGFQFPTKVPAADVYGIGVYLSPVRLAQLSADLVEADENGEKHVILCQLLLGNVEKVPFGSQQDQPSRMEYDIGSDDPNSPSWYVVWPCNMNKHILPEFVVSYQPTINVKGKSKVDPGWDAMLSKIQDSLPPAQFQEVLHLYKIYRAGFFTKDAFIKQLRFIVGDNIL</sequence>
<accession>A0AAV5JZ81</accession>
<protein>
    <recommendedName>
        <fullName evidence="11">Poly [ADP-ribose] polymerase</fullName>
    </recommendedName>
</protein>
<feature type="compositionally biased region" description="Polar residues" evidence="5">
    <location>
        <begin position="32"/>
        <end position="47"/>
    </location>
</feature>
<evidence type="ECO:0000256" key="4">
    <source>
        <dbReference type="ARBA" id="ARBA00023242"/>
    </source>
</evidence>
<evidence type="ECO:0000259" key="7">
    <source>
        <dbReference type="PROSITE" id="PS51059"/>
    </source>
</evidence>
<feature type="region of interest" description="Disordered" evidence="5">
    <location>
        <begin position="24"/>
        <end position="71"/>
    </location>
</feature>
<dbReference type="InterPro" id="IPR004170">
    <property type="entry name" value="WWE_dom"/>
</dbReference>
<dbReference type="PANTHER" id="PTHR32263">
    <property type="entry name" value="INACTIVE POLY [ADP-RIBOSE] POLYMERASE SRO4-RELATED"/>
    <property type="match status" value="1"/>
</dbReference>
<keyword evidence="2" id="KW-0217">Developmental protein</keyword>
<gene>
    <name evidence="9" type="ORF">SLEP1_g30174</name>
</gene>
<dbReference type="PROSITE" id="PS51059">
    <property type="entry name" value="PARP_CATALYTIC"/>
    <property type="match status" value="1"/>
</dbReference>
<dbReference type="InterPro" id="IPR012317">
    <property type="entry name" value="Poly(ADP-ribose)pol_cat_dom"/>
</dbReference>
<evidence type="ECO:0000256" key="3">
    <source>
        <dbReference type="ARBA" id="ARBA00023016"/>
    </source>
</evidence>
<dbReference type="PROSITE" id="PS51879">
    <property type="entry name" value="RST"/>
    <property type="match status" value="1"/>
</dbReference>
<feature type="domain" description="PARP catalytic" evidence="7">
    <location>
        <begin position="280"/>
        <end position="500"/>
    </location>
</feature>
<dbReference type="InterPro" id="IPR044964">
    <property type="entry name" value="RCD1/SRO1-5"/>
</dbReference>
<dbReference type="PANTHER" id="PTHR32263:SF19">
    <property type="entry name" value="OS03G0230300 PROTEIN"/>
    <property type="match status" value="1"/>
</dbReference>
<evidence type="ECO:0000256" key="1">
    <source>
        <dbReference type="ARBA" id="ARBA00004123"/>
    </source>
</evidence>
<evidence type="ECO:0008006" key="11">
    <source>
        <dbReference type="Google" id="ProtNLM"/>
    </source>
</evidence>
<dbReference type="Proteomes" id="UP001054252">
    <property type="component" value="Unassembled WGS sequence"/>
</dbReference>
<dbReference type="SUPFAM" id="SSF56399">
    <property type="entry name" value="ADP-ribosylation"/>
    <property type="match status" value="1"/>
</dbReference>
<dbReference type="AlphaFoldDB" id="A0AAV5JZ81"/>
<dbReference type="GO" id="GO:0003950">
    <property type="term" value="F:NAD+ poly-ADP-ribosyltransferase activity"/>
    <property type="evidence" value="ECO:0007669"/>
    <property type="project" value="InterPro"/>
</dbReference>
<evidence type="ECO:0000259" key="6">
    <source>
        <dbReference type="PROSITE" id="PS50918"/>
    </source>
</evidence>
<evidence type="ECO:0000313" key="9">
    <source>
        <dbReference type="EMBL" id="GKV19988.1"/>
    </source>
</evidence>
<evidence type="ECO:0000259" key="8">
    <source>
        <dbReference type="PROSITE" id="PS51879"/>
    </source>
</evidence>
<reference evidence="9 10" key="1">
    <citation type="journal article" date="2021" name="Commun. Biol.">
        <title>The genome of Shorea leprosula (Dipterocarpaceae) highlights the ecological relevance of drought in aseasonal tropical rainforests.</title>
        <authorList>
            <person name="Ng K.K.S."/>
            <person name="Kobayashi M.J."/>
            <person name="Fawcett J.A."/>
            <person name="Hatakeyama M."/>
            <person name="Paape T."/>
            <person name="Ng C.H."/>
            <person name="Ang C.C."/>
            <person name="Tnah L.H."/>
            <person name="Lee C.T."/>
            <person name="Nishiyama T."/>
            <person name="Sese J."/>
            <person name="O'Brien M.J."/>
            <person name="Copetti D."/>
            <person name="Mohd Noor M.I."/>
            <person name="Ong R.C."/>
            <person name="Putra M."/>
            <person name="Sireger I.Z."/>
            <person name="Indrioko S."/>
            <person name="Kosugi Y."/>
            <person name="Izuno A."/>
            <person name="Isagi Y."/>
            <person name="Lee S.L."/>
            <person name="Shimizu K.K."/>
        </authorList>
    </citation>
    <scope>NUCLEOTIDE SEQUENCE [LARGE SCALE GENOMIC DNA]</scope>
    <source>
        <strain evidence="9">214</strain>
    </source>
</reference>
<keyword evidence="4" id="KW-0539">Nucleus</keyword>
<name>A0AAV5JZ81_9ROSI</name>
<evidence type="ECO:0000256" key="5">
    <source>
        <dbReference type="SAM" id="MobiDB-lite"/>
    </source>
</evidence>
<keyword evidence="10" id="KW-1185">Reference proteome</keyword>
<keyword evidence="3" id="KW-0346">Stress response</keyword>
<dbReference type="InterPro" id="IPR057823">
    <property type="entry name" value="WWE_RCD1"/>
</dbReference>
<dbReference type="InterPro" id="IPR022003">
    <property type="entry name" value="RST"/>
</dbReference>
<dbReference type="Pfam" id="PF23467">
    <property type="entry name" value="WWE_5"/>
    <property type="match status" value="1"/>
</dbReference>
<dbReference type="Pfam" id="PF12174">
    <property type="entry name" value="RST"/>
    <property type="match status" value="1"/>
</dbReference>
<comment type="caution">
    <text evidence="9">The sequence shown here is derived from an EMBL/GenBank/DDBJ whole genome shotgun (WGS) entry which is preliminary data.</text>
</comment>
<dbReference type="EMBL" id="BPVZ01000054">
    <property type="protein sequence ID" value="GKV19988.1"/>
    <property type="molecule type" value="Genomic_DNA"/>
</dbReference>
<dbReference type="Gene3D" id="3.90.228.10">
    <property type="match status" value="1"/>
</dbReference>
<dbReference type="GO" id="GO:0005634">
    <property type="term" value="C:nucleus"/>
    <property type="evidence" value="ECO:0007669"/>
    <property type="project" value="UniProtKB-SubCell"/>
</dbReference>
<evidence type="ECO:0000313" key="10">
    <source>
        <dbReference type="Proteomes" id="UP001054252"/>
    </source>
</evidence>
<feature type="domain" description="RST" evidence="8">
    <location>
        <begin position="486"/>
        <end position="544"/>
    </location>
</feature>
<feature type="domain" description="WWE" evidence="6">
    <location>
        <begin position="92"/>
        <end position="182"/>
    </location>
</feature>
<proteinExistence type="predicted"/>